<sequence length="58" mass="6488">MILSREFVDAINEFVGQWQAKAFTDVDSLTSAIENLHELADKESELDFVDINEAEADG</sequence>
<reference evidence="1 2" key="1">
    <citation type="journal article" date="2015" name="ISME J.">
        <title>Draft Genome Sequence of Streptomyces incarnatus NRRL8089, which Produces the Nucleoside Antibiotic Sinefungin.</title>
        <authorList>
            <person name="Oshima K."/>
            <person name="Hattori M."/>
            <person name="Shimizu H."/>
            <person name="Fukuda K."/>
            <person name="Nemoto M."/>
            <person name="Inagaki K."/>
            <person name="Tamura T."/>
        </authorList>
    </citation>
    <scope>NUCLEOTIDE SEQUENCE [LARGE SCALE GENOMIC DNA]</scope>
    <source>
        <strain evidence="1 2">FACHB-1277</strain>
    </source>
</reference>
<name>A0A926UWR2_9CYAN</name>
<dbReference type="AlphaFoldDB" id="A0A926UWR2"/>
<evidence type="ECO:0000313" key="2">
    <source>
        <dbReference type="Proteomes" id="UP000631421"/>
    </source>
</evidence>
<evidence type="ECO:0000313" key="1">
    <source>
        <dbReference type="EMBL" id="MBD2152303.1"/>
    </source>
</evidence>
<accession>A0A926UWR2</accession>
<dbReference type="RefSeq" id="WP_190352712.1">
    <property type="nucleotide sequence ID" value="NZ_JACJPY010000095.1"/>
</dbReference>
<keyword evidence="2" id="KW-1185">Reference proteome</keyword>
<dbReference type="Proteomes" id="UP000631421">
    <property type="component" value="Unassembled WGS sequence"/>
</dbReference>
<gene>
    <name evidence="1" type="ORF">H6F44_19595</name>
</gene>
<proteinExistence type="predicted"/>
<protein>
    <submittedName>
        <fullName evidence="1">Uncharacterized protein</fullName>
    </submittedName>
</protein>
<organism evidence="1 2">
    <name type="scientific">Pseudanabaena cinerea FACHB-1277</name>
    <dbReference type="NCBI Taxonomy" id="2949581"/>
    <lineage>
        <taxon>Bacteria</taxon>
        <taxon>Bacillati</taxon>
        <taxon>Cyanobacteriota</taxon>
        <taxon>Cyanophyceae</taxon>
        <taxon>Pseudanabaenales</taxon>
        <taxon>Pseudanabaenaceae</taxon>
        <taxon>Pseudanabaena</taxon>
        <taxon>Pseudanabaena cinerea</taxon>
    </lineage>
</organism>
<dbReference type="EMBL" id="JACJPY010000095">
    <property type="protein sequence ID" value="MBD2152303.1"/>
    <property type="molecule type" value="Genomic_DNA"/>
</dbReference>
<comment type="caution">
    <text evidence="1">The sequence shown here is derived from an EMBL/GenBank/DDBJ whole genome shotgun (WGS) entry which is preliminary data.</text>
</comment>